<protein>
    <submittedName>
        <fullName evidence="1">Uncharacterized protein</fullName>
    </submittedName>
</protein>
<keyword evidence="2" id="KW-1185">Reference proteome</keyword>
<dbReference type="EMBL" id="CAJQUM010000001">
    <property type="protein sequence ID" value="CAG4882790.1"/>
    <property type="molecule type" value="Genomic_DNA"/>
</dbReference>
<name>A0A916N830_9PROT</name>
<evidence type="ECO:0000313" key="2">
    <source>
        <dbReference type="Proteomes" id="UP000742786"/>
    </source>
</evidence>
<reference evidence="1" key="1">
    <citation type="submission" date="2021-04" db="EMBL/GenBank/DDBJ databases">
        <authorList>
            <person name="Hornung B."/>
        </authorList>
    </citation>
    <scope>NUCLEOTIDE SEQUENCE</scope>
    <source>
        <strain evidence="1">G5G6</strain>
    </source>
</reference>
<dbReference type="AlphaFoldDB" id="A0A916N830"/>
<dbReference type="Proteomes" id="UP000742786">
    <property type="component" value="Unassembled WGS sequence"/>
</dbReference>
<organism evidence="1 2">
    <name type="scientific">Georgfuchsia toluolica</name>
    <dbReference type="NCBI Taxonomy" id="424218"/>
    <lineage>
        <taxon>Bacteria</taxon>
        <taxon>Pseudomonadati</taxon>
        <taxon>Pseudomonadota</taxon>
        <taxon>Betaproteobacteria</taxon>
        <taxon>Nitrosomonadales</taxon>
        <taxon>Sterolibacteriaceae</taxon>
        <taxon>Georgfuchsia</taxon>
    </lineage>
</organism>
<comment type="caution">
    <text evidence="1">The sequence shown here is derived from an EMBL/GenBank/DDBJ whole genome shotgun (WGS) entry which is preliminary data.</text>
</comment>
<proteinExistence type="predicted"/>
<accession>A0A916N830</accession>
<evidence type="ECO:0000313" key="1">
    <source>
        <dbReference type="EMBL" id="CAG4882790.1"/>
    </source>
</evidence>
<sequence length="62" mass="6977">MHSIISGDLVELGEFDTEHTCIWCKELDNLGVIHEGDFLCMACLMRAVRLGFLSPPVEVTRQ</sequence>
<gene>
    <name evidence="1" type="ORF">GTOL_10672</name>
</gene>